<dbReference type="AlphaFoldDB" id="A0A1E3W6Z5"/>
<organism evidence="1 2">
    <name type="scientific">Methyloceanibacter superfactus</name>
    <dbReference type="NCBI Taxonomy" id="1774969"/>
    <lineage>
        <taxon>Bacteria</taxon>
        <taxon>Pseudomonadati</taxon>
        <taxon>Pseudomonadota</taxon>
        <taxon>Alphaproteobacteria</taxon>
        <taxon>Hyphomicrobiales</taxon>
        <taxon>Hyphomicrobiaceae</taxon>
        <taxon>Methyloceanibacter</taxon>
    </lineage>
</organism>
<dbReference type="SUPFAM" id="SSF63829">
    <property type="entry name" value="Calcium-dependent phosphotriesterase"/>
    <property type="match status" value="1"/>
</dbReference>
<gene>
    <name evidence="1" type="ORF">AUC69_06390</name>
</gene>
<protein>
    <recommendedName>
        <fullName evidence="3">SMP-30/Gluconolactonase/LRE-like region domain-containing protein</fullName>
    </recommendedName>
</protein>
<evidence type="ECO:0008006" key="3">
    <source>
        <dbReference type="Google" id="ProtNLM"/>
    </source>
</evidence>
<evidence type="ECO:0000313" key="2">
    <source>
        <dbReference type="Proteomes" id="UP000094472"/>
    </source>
</evidence>
<dbReference type="EMBL" id="LPWF01000005">
    <property type="protein sequence ID" value="ODS01589.1"/>
    <property type="molecule type" value="Genomic_DNA"/>
</dbReference>
<sequence length="371" mass="38410">MILQVLKEFDNPEGAIFSADGSHVYISNAAEAGNLSEKFGWVEGAGYISKLDVKANGELAIVEKKLITGLTGPLGMGVLPVATEKFPAGTIFLCTGSAPLVDNNGQVVKDPTRMRSKLLAFNDAGEVLGEIDTGQGSVFEQINGSPIILINALGFDADGNVYVTDSAIGGDQFDPPFESRSGLWMIPHSALDALADGRVPANPPTFLDIPGNPDGVEVSPTNGKVYVNTVGAFANLADPANGGIYALTKEDIFNNKLPPPVDSDLGALDGLDFTAGGVMLNAQIRGDIPGKLTVTCKSKVTTTLALQPGGTMSDLNGPADLAVRRSANGAQLVVIPELYARDATAGDDEVTVLALPVGFDAACARDIAGLN</sequence>
<name>A0A1E3W6Z5_9HYPH</name>
<reference evidence="1 2" key="1">
    <citation type="journal article" date="2016" name="Environ. Microbiol.">
        <title>New Methyloceanibacter diversity from North Sea sediments includes methanotroph containing solely the soluble methane monooxygenase.</title>
        <authorList>
            <person name="Vekeman B."/>
            <person name="Kerckhof F.M."/>
            <person name="Cremers G."/>
            <person name="de Vos P."/>
            <person name="Vandamme P."/>
            <person name="Boon N."/>
            <person name="Op den Camp H.J."/>
            <person name="Heylen K."/>
        </authorList>
    </citation>
    <scope>NUCLEOTIDE SEQUENCE [LARGE SCALE GENOMIC DNA]</scope>
    <source>
        <strain evidence="1 2">R-67175</strain>
    </source>
</reference>
<comment type="caution">
    <text evidence="1">The sequence shown here is derived from an EMBL/GenBank/DDBJ whole genome shotgun (WGS) entry which is preliminary data.</text>
</comment>
<keyword evidence="2" id="KW-1185">Reference proteome</keyword>
<accession>A0A1E3W6Z5</accession>
<proteinExistence type="predicted"/>
<evidence type="ECO:0000313" key="1">
    <source>
        <dbReference type="EMBL" id="ODS01589.1"/>
    </source>
</evidence>
<dbReference type="Proteomes" id="UP000094472">
    <property type="component" value="Unassembled WGS sequence"/>
</dbReference>